<keyword evidence="2" id="KW-1185">Reference proteome</keyword>
<evidence type="ECO:0000313" key="2">
    <source>
        <dbReference type="Proteomes" id="UP001497535"/>
    </source>
</evidence>
<reference evidence="1" key="1">
    <citation type="submission" date="2023-11" db="EMBL/GenBank/DDBJ databases">
        <authorList>
            <person name="Poullet M."/>
        </authorList>
    </citation>
    <scope>NUCLEOTIDE SEQUENCE</scope>
    <source>
        <strain evidence="1">E1834</strain>
    </source>
</reference>
<protein>
    <submittedName>
        <fullName evidence="1">Uncharacterized protein</fullName>
    </submittedName>
</protein>
<organism evidence="1 2">
    <name type="scientific">Meloidogyne enterolobii</name>
    <name type="common">Root-knot nematode worm</name>
    <name type="synonym">Meloidogyne mayaguensis</name>
    <dbReference type="NCBI Taxonomy" id="390850"/>
    <lineage>
        <taxon>Eukaryota</taxon>
        <taxon>Metazoa</taxon>
        <taxon>Ecdysozoa</taxon>
        <taxon>Nematoda</taxon>
        <taxon>Chromadorea</taxon>
        <taxon>Rhabditida</taxon>
        <taxon>Tylenchina</taxon>
        <taxon>Tylenchomorpha</taxon>
        <taxon>Tylenchoidea</taxon>
        <taxon>Meloidogynidae</taxon>
        <taxon>Meloidogyninae</taxon>
        <taxon>Meloidogyne</taxon>
    </lineage>
</organism>
<dbReference type="Proteomes" id="UP001497535">
    <property type="component" value="Unassembled WGS sequence"/>
</dbReference>
<gene>
    <name evidence="1" type="ORF">MENTE1834_LOCUS14455</name>
</gene>
<name>A0ACB0YNG0_MELEN</name>
<dbReference type="EMBL" id="CAVMJV010000015">
    <property type="protein sequence ID" value="CAK5054601.1"/>
    <property type="molecule type" value="Genomic_DNA"/>
</dbReference>
<comment type="caution">
    <text evidence="1">The sequence shown here is derived from an EMBL/GenBank/DDBJ whole genome shotgun (WGS) entry which is preliminary data.</text>
</comment>
<evidence type="ECO:0000313" key="1">
    <source>
        <dbReference type="EMBL" id="CAK5054601.1"/>
    </source>
</evidence>
<proteinExistence type="predicted"/>
<sequence length="1132" mass="129811">MDGSDEFCLPGQIECGSQFCADSIHLVDCLLLSSNSNCTSKNKMEGVGSIPSFCEFLNASTRRRLCHLHNSIACRGYGQCILTRWLMDGKKDCLDGSDEDPGYVGLFNTSFDRPFLSLSATSNNLERLTTHSTSTKAIVGYTSNSFTNIHQLVWPQRGKILNPIKNTNNNVEPSQQQKLRENIFVTTPTYPFEKIFTSSSKSTELNVEDDRKFAGKSEEESKLQVEKSKNIEISEPKMTEKQTAITETSTAITKSFEGETTTTVPAINNFISITTLATESTTKEIENVELLSTKSIAINVETTKSDELLTTSKSDEENEKEKSWLWLFLLLFLFCLCCLLLPLFWWCCSSKQRRSNFFTIFRRRWRNIKLKMGGKQTQSALLPTIAATTALAASTVPTKVVIPQESGISVISESVEESTRCGGFSVAEQENTLKIPTIGEVGRIASLAQAWQQQHHKPSKAFDDSEDYLIMEECEEEEIGGTDLIRRQSSITTFLDKAKTFEKKDTTTTKTTTTTTITEEKKEEVEEEKQKEEEQKPTIELQKSSTITEGTLTIVETKTEEEKEEKSNEVVDASLQLPTLLPKEKTIEEEELPRSSSATSRPGTPTIWDQFRVLGEQYSGADDQIALATERRDSLDDILIKMDTIEKQLPIIEKHEVLIEELNEEKDEERFEDEEEKEDEEEGIVKEEEEEKGEEGKVLEDKKDTTLVDVKAGLTEEKTGRDVKEEKEVKEEKIKLGRDIKKGFEILPKIGNRKEGKLSTKKIGEFKKQHLEKQQKLPSIPPLDIRKCTRQHPSSSTLIKTKKEIPRLDRIEKTTKEDKSKKDEKEVFVLVKGHRVFDGHERKTPNPLFSIRREDKQKEEKRILSKQKQQKIELNEKKRTELKKDVQPIIKQRRERLLKLRAQHPIIESSCDEQFVEEPIFDPDLPSTSNYHQQHFVQKHLHLPQIEEDIEQRVHSGCILSGRQPWNSNPRTETSSKLLPPLITEPITSAERSPERIESLVHSGCITNREPWDSHLKPSPLSPPNINSPVSSKRLKTTENLLKTQKSTRRQPRPRPKSVRELTDPDWEKEEFEEKNNKNNYFNQFSTSMNFKRTERATSSPDTKEENEEEFETNNDLYSKDWLMNNKRRRNM</sequence>
<accession>A0ACB0YNG0</accession>